<feature type="domain" description="N-acetyltransferase" evidence="1">
    <location>
        <begin position="8"/>
        <end position="172"/>
    </location>
</feature>
<dbReference type="SUPFAM" id="SSF55729">
    <property type="entry name" value="Acyl-CoA N-acyltransferases (Nat)"/>
    <property type="match status" value="1"/>
</dbReference>
<dbReference type="GO" id="GO:1990189">
    <property type="term" value="F:protein N-terminal-serine acetyltransferase activity"/>
    <property type="evidence" value="ECO:0007669"/>
    <property type="project" value="TreeGrafter"/>
</dbReference>
<protein>
    <recommendedName>
        <fullName evidence="1">N-acetyltransferase domain-containing protein</fullName>
    </recommendedName>
</protein>
<dbReference type="Gene3D" id="3.40.630.30">
    <property type="match status" value="1"/>
</dbReference>
<dbReference type="PROSITE" id="PS51186">
    <property type="entry name" value="GNAT"/>
    <property type="match status" value="1"/>
</dbReference>
<dbReference type="InterPro" id="IPR051908">
    <property type="entry name" value="Ribosomal_N-acetyltransferase"/>
</dbReference>
<dbReference type="GO" id="GO:0008999">
    <property type="term" value="F:protein-N-terminal-alanine acetyltransferase activity"/>
    <property type="evidence" value="ECO:0007669"/>
    <property type="project" value="TreeGrafter"/>
</dbReference>
<dbReference type="PANTHER" id="PTHR43441">
    <property type="entry name" value="RIBOSOMAL-PROTEIN-SERINE ACETYLTRANSFERASE"/>
    <property type="match status" value="1"/>
</dbReference>
<evidence type="ECO:0000259" key="1">
    <source>
        <dbReference type="PROSITE" id="PS51186"/>
    </source>
</evidence>
<proteinExistence type="predicted"/>
<dbReference type="Pfam" id="PF13302">
    <property type="entry name" value="Acetyltransf_3"/>
    <property type="match status" value="1"/>
</dbReference>
<gene>
    <name evidence="2" type="ORF">KL86DYS2_11432</name>
</gene>
<dbReference type="RefSeq" id="WP_296948693.1">
    <property type="nucleotide sequence ID" value="NZ_LT599021.1"/>
</dbReference>
<reference evidence="2" key="1">
    <citation type="submission" date="2016-04" db="EMBL/GenBank/DDBJ databases">
        <authorList>
            <person name="Evans L.H."/>
            <person name="Alamgir A."/>
            <person name="Owens N."/>
            <person name="Weber N.D."/>
            <person name="Virtaneva K."/>
            <person name="Barbian K."/>
            <person name="Babar A."/>
            <person name="Rosenke K."/>
        </authorList>
    </citation>
    <scope>NUCLEOTIDE SEQUENCE</scope>
    <source>
        <strain evidence="2">86-2</strain>
    </source>
</reference>
<sequence length="175" mass="20470">MIEVSEDIVLYPLSVDDIFKIFNTLNNEREYMREWLPFVDATKEAEDTGNYVRYVLPTADKQFTIYYKDQFVGLIGFKDTDTNNKKTEIGYWLSQYAQGKGIMIQSVAKLIEHVFGELDMNRIQIKVAVGNDKSRRIPEKLKFQMEGIERDGELLVDNVFTDIAVYSLLRKEYKK</sequence>
<accession>A0A212JFY8</accession>
<dbReference type="AlphaFoldDB" id="A0A212JFY8"/>
<dbReference type="PANTHER" id="PTHR43441:SF12">
    <property type="entry name" value="RIBOSOMAL N-ACETYLTRANSFERASE YDAF-RELATED"/>
    <property type="match status" value="1"/>
</dbReference>
<dbReference type="EMBL" id="FLUL01000001">
    <property type="protein sequence ID" value="SBV98348.1"/>
    <property type="molecule type" value="Genomic_DNA"/>
</dbReference>
<dbReference type="InterPro" id="IPR016181">
    <property type="entry name" value="Acyl_CoA_acyltransferase"/>
</dbReference>
<dbReference type="GO" id="GO:0005737">
    <property type="term" value="C:cytoplasm"/>
    <property type="evidence" value="ECO:0007669"/>
    <property type="project" value="TreeGrafter"/>
</dbReference>
<dbReference type="InterPro" id="IPR000182">
    <property type="entry name" value="GNAT_dom"/>
</dbReference>
<organism evidence="2">
    <name type="scientific">uncultured Dysgonomonas sp</name>
    <dbReference type="NCBI Taxonomy" id="206096"/>
    <lineage>
        <taxon>Bacteria</taxon>
        <taxon>Pseudomonadati</taxon>
        <taxon>Bacteroidota</taxon>
        <taxon>Bacteroidia</taxon>
        <taxon>Bacteroidales</taxon>
        <taxon>Dysgonomonadaceae</taxon>
        <taxon>Dysgonomonas</taxon>
        <taxon>environmental samples</taxon>
    </lineage>
</organism>
<name>A0A212JFY8_9BACT</name>
<evidence type="ECO:0000313" key="2">
    <source>
        <dbReference type="EMBL" id="SBV98348.1"/>
    </source>
</evidence>